<dbReference type="Proteomes" id="UP000748531">
    <property type="component" value="Unassembled WGS sequence"/>
</dbReference>
<protein>
    <recommendedName>
        <fullName evidence="10">Palmitoyltransferase</fullName>
        <ecNumber evidence="10">2.3.1.225</ecNumber>
    </recommendedName>
</protein>
<comment type="catalytic activity">
    <reaction evidence="9 10">
        <text>L-cysteinyl-[protein] + hexadecanoyl-CoA = S-hexadecanoyl-L-cysteinyl-[protein] + CoA</text>
        <dbReference type="Rhea" id="RHEA:36683"/>
        <dbReference type="Rhea" id="RHEA-COMP:10131"/>
        <dbReference type="Rhea" id="RHEA-COMP:11032"/>
        <dbReference type="ChEBI" id="CHEBI:29950"/>
        <dbReference type="ChEBI" id="CHEBI:57287"/>
        <dbReference type="ChEBI" id="CHEBI:57379"/>
        <dbReference type="ChEBI" id="CHEBI:74151"/>
        <dbReference type="EC" id="2.3.1.225"/>
    </reaction>
</comment>
<evidence type="ECO:0000256" key="1">
    <source>
        <dbReference type="ARBA" id="ARBA00004127"/>
    </source>
</evidence>
<evidence type="ECO:0000256" key="6">
    <source>
        <dbReference type="ARBA" id="ARBA00023139"/>
    </source>
</evidence>
<dbReference type="PROSITE" id="PS50216">
    <property type="entry name" value="DHHC"/>
    <property type="match status" value="1"/>
</dbReference>
<dbReference type="OrthoDB" id="4096362at2759"/>
<keyword evidence="7" id="KW-0449">Lipoprotein</keyword>
<gene>
    <name evidence="12" type="ORF">PHET_07971</name>
</gene>
<keyword evidence="13" id="KW-1185">Reference proteome</keyword>
<comment type="subcellular location">
    <subcellularLocation>
        <location evidence="1">Endomembrane system</location>
        <topology evidence="1">Multi-pass membrane protein</topology>
    </subcellularLocation>
</comment>
<keyword evidence="6" id="KW-0564">Palmitate</keyword>
<evidence type="ECO:0000256" key="8">
    <source>
        <dbReference type="ARBA" id="ARBA00023315"/>
    </source>
</evidence>
<dbReference type="PANTHER" id="PTHR22883">
    <property type="entry name" value="ZINC FINGER DHHC DOMAIN CONTAINING PROTEIN"/>
    <property type="match status" value="1"/>
</dbReference>
<evidence type="ECO:0000256" key="9">
    <source>
        <dbReference type="ARBA" id="ARBA00048048"/>
    </source>
</evidence>
<dbReference type="InterPro" id="IPR001594">
    <property type="entry name" value="Palmitoyltrfase_DHHC"/>
</dbReference>
<feature type="transmembrane region" description="Helical" evidence="10">
    <location>
        <begin position="255"/>
        <end position="281"/>
    </location>
</feature>
<keyword evidence="4 10" id="KW-1133">Transmembrane helix</keyword>
<dbReference type="GO" id="GO:0019706">
    <property type="term" value="F:protein-cysteine S-palmitoyltransferase activity"/>
    <property type="evidence" value="ECO:0007669"/>
    <property type="project" value="UniProtKB-EC"/>
</dbReference>
<dbReference type="AlphaFoldDB" id="A0A8J4WFI1"/>
<feature type="domain" description="Palmitoyltransferase DHHC" evidence="11">
    <location>
        <begin position="164"/>
        <end position="302"/>
    </location>
</feature>
<evidence type="ECO:0000256" key="5">
    <source>
        <dbReference type="ARBA" id="ARBA00023136"/>
    </source>
</evidence>
<dbReference type="GO" id="GO:0005794">
    <property type="term" value="C:Golgi apparatus"/>
    <property type="evidence" value="ECO:0007669"/>
    <property type="project" value="TreeGrafter"/>
</dbReference>
<comment type="caution">
    <text evidence="12">The sequence shown here is derived from an EMBL/GenBank/DDBJ whole genome shotgun (WGS) entry which is preliminary data.</text>
</comment>
<dbReference type="GO" id="GO:0006612">
    <property type="term" value="P:protein targeting to membrane"/>
    <property type="evidence" value="ECO:0007669"/>
    <property type="project" value="TreeGrafter"/>
</dbReference>
<comment type="similarity">
    <text evidence="10">Belongs to the DHHC palmitoyltransferase family.</text>
</comment>
<feature type="transmembrane region" description="Helical" evidence="10">
    <location>
        <begin position="402"/>
        <end position="421"/>
    </location>
</feature>
<evidence type="ECO:0000256" key="7">
    <source>
        <dbReference type="ARBA" id="ARBA00023288"/>
    </source>
</evidence>
<keyword evidence="5 10" id="KW-0472">Membrane</keyword>
<dbReference type="InterPro" id="IPR039859">
    <property type="entry name" value="PFA4/ZDH16/20/ERF2-like"/>
</dbReference>
<sequence length="422" mass="47779">MMYHSPEDTSATVYEMREVASIPYYRIHPGKNRFCCRGRGVHSHEMCVFYLSLFLLVGVTALFFIFEARLLTPRLTAAVPIFAAFLFFYVLATFCRTAFSDPGIIPRATTAEAEWIKMSIATGELQMDGPGDFVHDANDPAVRTYTPGSHTRHILVRDHLVRVNFCHSCRFFRPPRASHCSTCDNCVDRFDHHCPWVGNCVGRRNYRYFILFIYSLSIYCVYILVFAVINLVFLYKEHTDILVVVKVSPGSYPFHISSLFLTLSFTLLEILITFFTMWTVFGLSGYHTTLICRELSTHEDIRHFPRLLRQAGHKNPFSKKNGCLNFAHILFGPQQPSLLLGWKTVDEQSWPVGARISVTGPSSVNDVIFGPLPAPTEIHAYADSFSAPVPLAANMLSANDQVAFTSLLTVVVKFSIIMFLLN</sequence>
<keyword evidence="8 10" id="KW-0012">Acyltransferase</keyword>
<dbReference type="GO" id="GO:0005783">
    <property type="term" value="C:endoplasmic reticulum"/>
    <property type="evidence" value="ECO:0007669"/>
    <property type="project" value="TreeGrafter"/>
</dbReference>
<evidence type="ECO:0000256" key="2">
    <source>
        <dbReference type="ARBA" id="ARBA00022679"/>
    </source>
</evidence>
<reference evidence="12" key="1">
    <citation type="submission" date="2019-05" db="EMBL/GenBank/DDBJ databases">
        <title>Annotation for the trematode Paragonimus heterotremus.</title>
        <authorList>
            <person name="Choi Y.-J."/>
        </authorList>
    </citation>
    <scope>NUCLEOTIDE SEQUENCE</scope>
    <source>
        <strain evidence="12">LC</strain>
    </source>
</reference>
<evidence type="ECO:0000256" key="3">
    <source>
        <dbReference type="ARBA" id="ARBA00022692"/>
    </source>
</evidence>
<name>A0A8J4WFI1_9TREM</name>
<evidence type="ECO:0000256" key="4">
    <source>
        <dbReference type="ARBA" id="ARBA00022989"/>
    </source>
</evidence>
<accession>A0A8J4WFI1</accession>
<keyword evidence="2 10" id="KW-0808">Transferase</keyword>
<comment type="domain">
    <text evidence="10">The DHHC domain is required for palmitoyltransferase activity.</text>
</comment>
<proteinExistence type="inferred from homology"/>
<feature type="transmembrane region" description="Helical" evidence="10">
    <location>
        <begin position="208"/>
        <end position="235"/>
    </location>
</feature>
<feature type="transmembrane region" description="Helical" evidence="10">
    <location>
        <begin position="78"/>
        <end position="99"/>
    </location>
</feature>
<evidence type="ECO:0000259" key="11">
    <source>
        <dbReference type="Pfam" id="PF01529"/>
    </source>
</evidence>
<dbReference type="Pfam" id="PF01529">
    <property type="entry name" value="DHHC"/>
    <property type="match status" value="1"/>
</dbReference>
<keyword evidence="3 10" id="KW-0812">Transmembrane</keyword>
<dbReference type="EC" id="2.3.1.225" evidence="10"/>
<feature type="transmembrane region" description="Helical" evidence="10">
    <location>
        <begin position="47"/>
        <end position="66"/>
    </location>
</feature>
<evidence type="ECO:0000313" key="12">
    <source>
        <dbReference type="EMBL" id="KAF5398663.1"/>
    </source>
</evidence>
<evidence type="ECO:0000256" key="10">
    <source>
        <dbReference type="RuleBase" id="RU079119"/>
    </source>
</evidence>
<evidence type="ECO:0000313" key="13">
    <source>
        <dbReference type="Proteomes" id="UP000748531"/>
    </source>
</evidence>
<organism evidence="12 13">
    <name type="scientific">Paragonimus heterotremus</name>
    <dbReference type="NCBI Taxonomy" id="100268"/>
    <lineage>
        <taxon>Eukaryota</taxon>
        <taxon>Metazoa</taxon>
        <taxon>Spiralia</taxon>
        <taxon>Lophotrochozoa</taxon>
        <taxon>Platyhelminthes</taxon>
        <taxon>Trematoda</taxon>
        <taxon>Digenea</taxon>
        <taxon>Plagiorchiida</taxon>
        <taxon>Troglotremata</taxon>
        <taxon>Troglotrematidae</taxon>
        <taxon>Paragonimus</taxon>
    </lineage>
</organism>
<dbReference type="PANTHER" id="PTHR22883:SF43">
    <property type="entry name" value="PALMITOYLTRANSFERASE APP"/>
    <property type="match status" value="1"/>
</dbReference>
<dbReference type="EMBL" id="LUCH01004761">
    <property type="protein sequence ID" value="KAF5398663.1"/>
    <property type="molecule type" value="Genomic_DNA"/>
</dbReference>